<proteinExistence type="predicted"/>
<name>A0A183DW13_9BILA</name>
<feature type="coiled-coil region" evidence="1">
    <location>
        <begin position="127"/>
        <end position="154"/>
    </location>
</feature>
<accession>A0A183DW13</accession>
<protein>
    <submittedName>
        <fullName evidence="2">BAR domain-containing protein</fullName>
    </submittedName>
</protein>
<organism evidence="2">
    <name type="scientific">Gongylonema pulchrum</name>
    <dbReference type="NCBI Taxonomy" id="637853"/>
    <lineage>
        <taxon>Eukaryota</taxon>
        <taxon>Metazoa</taxon>
        <taxon>Ecdysozoa</taxon>
        <taxon>Nematoda</taxon>
        <taxon>Chromadorea</taxon>
        <taxon>Rhabditida</taxon>
        <taxon>Spirurina</taxon>
        <taxon>Spiruromorpha</taxon>
        <taxon>Spiruroidea</taxon>
        <taxon>Gongylonematidae</taxon>
        <taxon>Gongylonema</taxon>
    </lineage>
</organism>
<reference evidence="2" key="1">
    <citation type="submission" date="2016-06" db="UniProtKB">
        <authorList>
            <consortium name="WormBaseParasite"/>
        </authorList>
    </citation>
    <scope>IDENTIFICATION</scope>
</reference>
<dbReference type="AlphaFoldDB" id="A0A183DW13"/>
<sequence>LLSEKLKERFYLDDMEMRFATVDELAASSKVLKLEKSFKKKHQTVWDLLNASPHQRAVPSSSKIIPDDAFAAFAKYVKEILNVVPKSVSSFDCPQFLECDQASCLGEELRKIKNTEDLRGKYVKLGVEEQKRLNKSKEKRIKETDDNFEFLKREINARMEQDLQKAAAAFFAS</sequence>
<keyword evidence="1" id="KW-0175">Coiled coil</keyword>
<evidence type="ECO:0000313" key="2">
    <source>
        <dbReference type="WBParaSite" id="GPUH_0001291801-mRNA-1"/>
    </source>
</evidence>
<dbReference type="WBParaSite" id="GPUH_0001291801-mRNA-1">
    <property type="protein sequence ID" value="GPUH_0001291801-mRNA-1"/>
    <property type="gene ID" value="GPUH_0001291801"/>
</dbReference>
<evidence type="ECO:0000256" key="1">
    <source>
        <dbReference type="SAM" id="Coils"/>
    </source>
</evidence>